<protein>
    <submittedName>
        <fullName evidence="3">Uncharacterized protein</fullName>
    </submittedName>
</protein>
<dbReference type="EMBL" id="MLYV02001297">
    <property type="protein sequence ID" value="PSR70993.1"/>
    <property type="molecule type" value="Genomic_DNA"/>
</dbReference>
<comment type="caution">
    <text evidence="3">The sequence shown here is derived from an EMBL/GenBank/DDBJ whole genome shotgun (WGS) entry which is preliminary data.</text>
</comment>
<reference evidence="3 4" key="1">
    <citation type="submission" date="2018-02" db="EMBL/GenBank/DDBJ databases">
        <title>Genome sequence of the basidiomycete white-rot fungus Phlebia centrifuga.</title>
        <authorList>
            <person name="Granchi Z."/>
            <person name="Peng M."/>
            <person name="de Vries R.P."/>
            <person name="Hilden K."/>
            <person name="Makela M.R."/>
            <person name="Grigoriev I."/>
            <person name="Riley R."/>
        </authorList>
    </citation>
    <scope>NUCLEOTIDE SEQUENCE [LARGE SCALE GENOMIC DNA]</scope>
    <source>
        <strain evidence="3 4">FBCC195</strain>
    </source>
</reference>
<keyword evidence="2" id="KW-0812">Transmembrane</keyword>
<keyword evidence="2" id="KW-1133">Transmembrane helix</keyword>
<feature type="compositionally biased region" description="Low complexity" evidence="1">
    <location>
        <begin position="37"/>
        <end position="49"/>
    </location>
</feature>
<evidence type="ECO:0000313" key="3">
    <source>
        <dbReference type="EMBL" id="PSR70993.1"/>
    </source>
</evidence>
<evidence type="ECO:0000313" key="4">
    <source>
        <dbReference type="Proteomes" id="UP000186601"/>
    </source>
</evidence>
<evidence type="ECO:0000256" key="1">
    <source>
        <dbReference type="SAM" id="MobiDB-lite"/>
    </source>
</evidence>
<feature type="region of interest" description="Disordered" evidence="1">
    <location>
        <begin position="31"/>
        <end position="56"/>
    </location>
</feature>
<gene>
    <name evidence="3" type="ORF">PHLCEN_2v13097</name>
</gene>
<sequence length="104" mass="10698">MTTGPFSVGYKSLASTVAILDKVSPMETPVARIGEGSSTSSLSTSLSPSTAPPMQPSPQKIYSGVVVAIVLAVLVGVVGIIILFLEECLRMAALGAIHTCINHN</sequence>
<dbReference type="Proteomes" id="UP000186601">
    <property type="component" value="Unassembled WGS sequence"/>
</dbReference>
<feature type="transmembrane region" description="Helical" evidence="2">
    <location>
        <begin position="61"/>
        <end position="85"/>
    </location>
</feature>
<name>A0A2R6NF46_9APHY</name>
<proteinExistence type="predicted"/>
<dbReference type="AlphaFoldDB" id="A0A2R6NF46"/>
<accession>A0A2R6NF46</accession>
<organism evidence="3 4">
    <name type="scientific">Hermanssonia centrifuga</name>
    <dbReference type="NCBI Taxonomy" id="98765"/>
    <lineage>
        <taxon>Eukaryota</taxon>
        <taxon>Fungi</taxon>
        <taxon>Dikarya</taxon>
        <taxon>Basidiomycota</taxon>
        <taxon>Agaricomycotina</taxon>
        <taxon>Agaricomycetes</taxon>
        <taxon>Polyporales</taxon>
        <taxon>Meruliaceae</taxon>
        <taxon>Hermanssonia</taxon>
    </lineage>
</organism>
<keyword evidence="2" id="KW-0472">Membrane</keyword>
<keyword evidence="4" id="KW-1185">Reference proteome</keyword>
<evidence type="ECO:0000256" key="2">
    <source>
        <dbReference type="SAM" id="Phobius"/>
    </source>
</evidence>